<dbReference type="AlphaFoldDB" id="A0A7S4HF34"/>
<evidence type="ECO:0000313" key="1">
    <source>
        <dbReference type="EMBL" id="CAE2197265.1"/>
    </source>
</evidence>
<gene>
    <name evidence="1" type="ORF">CPOL0286_LOCUS2619</name>
</gene>
<dbReference type="EMBL" id="HBKO01005399">
    <property type="protein sequence ID" value="CAE2197265.1"/>
    <property type="molecule type" value="Transcribed_RNA"/>
</dbReference>
<protein>
    <submittedName>
        <fullName evidence="1">Uncharacterized protein</fullName>
    </submittedName>
</protein>
<name>A0A7S4HF34_9EUKA</name>
<reference evidence="1" key="1">
    <citation type="submission" date="2021-01" db="EMBL/GenBank/DDBJ databases">
        <authorList>
            <person name="Corre E."/>
            <person name="Pelletier E."/>
            <person name="Niang G."/>
            <person name="Scheremetjew M."/>
            <person name="Finn R."/>
            <person name="Kale V."/>
            <person name="Holt S."/>
            <person name="Cochrane G."/>
            <person name="Meng A."/>
            <person name="Brown T."/>
            <person name="Cohen L."/>
        </authorList>
    </citation>
    <scope>NUCLEOTIDE SEQUENCE</scope>
    <source>
        <strain evidence="1">UIO037</strain>
    </source>
</reference>
<proteinExistence type="predicted"/>
<accession>A0A7S4HF34</accession>
<organism evidence="1">
    <name type="scientific">Prymnesium polylepis</name>
    <dbReference type="NCBI Taxonomy" id="72548"/>
    <lineage>
        <taxon>Eukaryota</taxon>
        <taxon>Haptista</taxon>
        <taxon>Haptophyta</taxon>
        <taxon>Prymnesiophyceae</taxon>
        <taxon>Prymnesiales</taxon>
        <taxon>Prymnesiaceae</taxon>
        <taxon>Prymnesium</taxon>
    </lineage>
</organism>
<sequence length="247" mass="27893">MTGGDVLPEAARYTYLAKIDGDVNFTVSLPLARALQQQPPIKVMHTGLLHSFQPSRCLAGWYTQLDKRSFTPSVSETLRPPYGNVFVVHLPTTQRLKEAAYDWYFYPPSWRAVPLASLGIEPRSPTNCNHSARALDQTAEHTSTCDEFCDCWGDQEFWPFAFKLLNISSEEMMDCEPLRYCNAFLHLDGRSAKTGGRGEQFRRGHFADPKSARCPEALTKQCPTRSQLASLAKPRPLWQFSNGPQFT</sequence>